<dbReference type="RefSeq" id="WP_090397768.1">
    <property type="nucleotide sequence ID" value="NZ_FNEN01000005.1"/>
</dbReference>
<reference evidence="1 2" key="1">
    <citation type="submission" date="2016-10" db="EMBL/GenBank/DDBJ databases">
        <authorList>
            <person name="de Groot N.N."/>
        </authorList>
    </citation>
    <scope>NUCLEOTIDE SEQUENCE [LARGE SCALE GENOMIC DNA]</scope>
    <source>
        <strain evidence="1 2">DSM 21771</strain>
    </source>
</reference>
<dbReference type="OrthoDB" id="2704004at2"/>
<protein>
    <submittedName>
        <fullName evidence="1">Uncharacterized protein</fullName>
    </submittedName>
</protein>
<evidence type="ECO:0000313" key="2">
    <source>
        <dbReference type="Proteomes" id="UP000198853"/>
    </source>
</evidence>
<name>A0A1G8N3P6_9BACI</name>
<proteinExistence type="predicted"/>
<evidence type="ECO:0000313" key="1">
    <source>
        <dbReference type="EMBL" id="SDI74200.1"/>
    </source>
</evidence>
<dbReference type="EMBL" id="FNEN01000005">
    <property type="protein sequence ID" value="SDI74200.1"/>
    <property type="molecule type" value="Genomic_DNA"/>
</dbReference>
<accession>A0A1G8N3P6</accession>
<gene>
    <name evidence="1" type="ORF">SAMN04488123_105160</name>
</gene>
<sequence length="118" mass="14083">MNRQKLRQRVFQHSEQILSEKGYVSPIDVLLKLERLTPKEVEDWRFKRTPHLERSMRGSLPSQNFVLKTIREFAQKKGLKPSFTFYKKWGKGPKQRLQFSKSGTKAIEERYATHYISK</sequence>
<dbReference type="Proteomes" id="UP000198853">
    <property type="component" value="Unassembled WGS sequence"/>
</dbReference>
<dbReference type="AlphaFoldDB" id="A0A1G8N3P6"/>
<keyword evidence="2" id="KW-1185">Reference proteome</keyword>
<organism evidence="1 2">
    <name type="scientific">Natribacillus halophilus</name>
    <dbReference type="NCBI Taxonomy" id="549003"/>
    <lineage>
        <taxon>Bacteria</taxon>
        <taxon>Bacillati</taxon>
        <taxon>Bacillota</taxon>
        <taxon>Bacilli</taxon>
        <taxon>Bacillales</taxon>
        <taxon>Bacillaceae</taxon>
        <taxon>Natribacillus</taxon>
    </lineage>
</organism>